<dbReference type="Pfam" id="PF13279">
    <property type="entry name" value="4HBT_2"/>
    <property type="match status" value="1"/>
</dbReference>
<dbReference type="CDD" id="cd00586">
    <property type="entry name" value="4HBT"/>
    <property type="match status" value="1"/>
</dbReference>
<dbReference type="InterPro" id="IPR029069">
    <property type="entry name" value="HotDog_dom_sf"/>
</dbReference>
<feature type="compositionally biased region" description="Basic residues" evidence="1">
    <location>
        <begin position="1"/>
        <end position="27"/>
    </location>
</feature>
<organism evidence="2 3">
    <name type="scientific">Streptomyces venezuelae</name>
    <dbReference type="NCBI Taxonomy" id="54571"/>
    <lineage>
        <taxon>Bacteria</taxon>
        <taxon>Bacillati</taxon>
        <taxon>Actinomycetota</taxon>
        <taxon>Actinomycetes</taxon>
        <taxon>Kitasatosporales</taxon>
        <taxon>Streptomycetaceae</taxon>
        <taxon>Streptomyces</taxon>
    </lineage>
</organism>
<dbReference type="InterPro" id="IPR050563">
    <property type="entry name" value="4-hydroxybenzoyl-CoA_TE"/>
</dbReference>
<dbReference type="PANTHER" id="PTHR31793:SF2">
    <property type="entry name" value="BLR1345 PROTEIN"/>
    <property type="match status" value="1"/>
</dbReference>
<name>A0A5P2BKI4_STRVZ</name>
<accession>A0A5P2BKI4</accession>
<dbReference type="OrthoDB" id="9803287at2"/>
<dbReference type="Proteomes" id="UP000323046">
    <property type="component" value="Chromosome"/>
</dbReference>
<dbReference type="PANTHER" id="PTHR31793">
    <property type="entry name" value="4-HYDROXYBENZOYL-COA THIOESTERASE FAMILY MEMBER"/>
    <property type="match status" value="1"/>
</dbReference>
<dbReference type="GO" id="GO:0047617">
    <property type="term" value="F:fatty acyl-CoA hydrolase activity"/>
    <property type="evidence" value="ECO:0007669"/>
    <property type="project" value="TreeGrafter"/>
</dbReference>
<dbReference type="Gene3D" id="3.10.129.10">
    <property type="entry name" value="Hotdog Thioesterase"/>
    <property type="match status" value="1"/>
</dbReference>
<keyword evidence="3" id="KW-1185">Reference proteome</keyword>
<evidence type="ECO:0000256" key="1">
    <source>
        <dbReference type="SAM" id="MobiDB-lite"/>
    </source>
</evidence>
<sequence length="205" mass="22990">MRRRGGRPHHRGPRRRARPGRHRRPARHGPPERGQEVTASTHRAQPLPLARHRVRPEWIDYNGHMSEAFYVLVFGYATDAMMIETGLHAGYRESTGCSLYTVEAHVRYLNDVSEGARLAVRTRLLGADAKRARFTHEMYVVEDEGDEPAPDAAPVATTELLALHVDQNAGRAVPFPAEIRERLEALTEPAPEWAGRSIAEVPRSG</sequence>
<dbReference type="EMBL" id="CP029193">
    <property type="protein sequence ID" value="QES30540.1"/>
    <property type="molecule type" value="Genomic_DNA"/>
</dbReference>
<gene>
    <name evidence="2" type="ORF">DEJ47_32615</name>
</gene>
<proteinExistence type="predicted"/>
<reference evidence="2 3" key="1">
    <citation type="submission" date="2018-05" db="EMBL/GenBank/DDBJ databases">
        <title>Streptomyces venezuelae.</title>
        <authorList>
            <person name="Kim W."/>
            <person name="Lee N."/>
            <person name="Cho B.-K."/>
        </authorList>
    </citation>
    <scope>NUCLEOTIDE SEQUENCE [LARGE SCALE GENOMIC DNA]</scope>
    <source>
        <strain evidence="2 3">ATCC 14583</strain>
    </source>
</reference>
<protein>
    <submittedName>
        <fullName evidence="2">4-hydroxybenzoyl-CoA thioesterase</fullName>
    </submittedName>
</protein>
<dbReference type="AlphaFoldDB" id="A0A5P2BKI4"/>
<evidence type="ECO:0000313" key="2">
    <source>
        <dbReference type="EMBL" id="QES30540.1"/>
    </source>
</evidence>
<dbReference type="SUPFAM" id="SSF54637">
    <property type="entry name" value="Thioesterase/thiol ester dehydrase-isomerase"/>
    <property type="match status" value="1"/>
</dbReference>
<feature type="region of interest" description="Disordered" evidence="1">
    <location>
        <begin position="1"/>
        <end position="49"/>
    </location>
</feature>
<evidence type="ECO:0000313" key="3">
    <source>
        <dbReference type="Proteomes" id="UP000323046"/>
    </source>
</evidence>